<dbReference type="AlphaFoldDB" id="A0A0G4HNU0"/>
<dbReference type="EMBL" id="CDMZ01003323">
    <property type="protein sequence ID" value="CEM45929.1"/>
    <property type="molecule type" value="Genomic_DNA"/>
</dbReference>
<accession>A0A0G4HNU0</accession>
<dbReference type="PhylomeDB" id="A0A0G4HNU0"/>
<protein>
    <submittedName>
        <fullName evidence="2">Uncharacterized protein</fullName>
    </submittedName>
</protein>
<dbReference type="VEuPathDB" id="CryptoDB:Cvel_7710"/>
<feature type="compositionally biased region" description="Basic and acidic residues" evidence="1">
    <location>
        <begin position="94"/>
        <end position="112"/>
    </location>
</feature>
<feature type="compositionally biased region" description="Acidic residues" evidence="1">
    <location>
        <begin position="81"/>
        <end position="93"/>
    </location>
</feature>
<evidence type="ECO:0000313" key="2">
    <source>
        <dbReference type="EMBL" id="CEM45929.1"/>
    </source>
</evidence>
<feature type="compositionally biased region" description="Basic and acidic residues" evidence="1">
    <location>
        <begin position="7"/>
        <end position="23"/>
    </location>
</feature>
<name>A0A0G4HNU0_9ALVE</name>
<reference evidence="2" key="1">
    <citation type="submission" date="2014-11" db="EMBL/GenBank/DDBJ databases">
        <authorList>
            <person name="Otto D Thomas"/>
            <person name="Naeem Raeece"/>
        </authorList>
    </citation>
    <scope>NUCLEOTIDE SEQUENCE</scope>
</reference>
<sequence>MADQGVDEARGASSRGEERDRGTQGDGRMPAVPEAGSQGPEAQAAAGNANEVARHPNSGRTDATAAAAVSVPQVCRHDGPEDNTSDVGSEDEQGPEKTSDHRATDWEERWAY</sequence>
<gene>
    <name evidence="2" type="ORF">Cvel_7710</name>
</gene>
<feature type="compositionally biased region" description="Low complexity" evidence="1">
    <location>
        <begin position="38"/>
        <end position="51"/>
    </location>
</feature>
<evidence type="ECO:0000256" key="1">
    <source>
        <dbReference type="SAM" id="MobiDB-lite"/>
    </source>
</evidence>
<organism evidence="2">
    <name type="scientific">Chromera velia CCMP2878</name>
    <dbReference type="NCBI Taxonomy" id="1169474"/>
    <lineage>
        <taxon>Eukaryota</taxon>
        <taxon>Sar</taxon>
        <taxon>Alveolata</taxon>
        <taxon>Colpodellida</taxon>
        <taxon>Chromeraceae</taxon>
        <taxon>Chromera</taxon>
    </lineage>
</organism>
<proteinExistence type="predicted"/>
<feature type="region of interest" description="Disordered" evidence="1">
    <location>
        <begin position="1"/>
        <end position="112"/>
    </location>
</feature>